<accession>A0A0C1IJJ5</accession>
<sequence>MQENPQQDIEQLIQYSIGFADELLNKHREFYPFASYISVVGELVPIRVNSEEEFPDSSELITELLEVLESLEENGELIAYAIAIDSNVTNDQYPGSTDAITVQTFHSQLEQQLNYYFPYRFVDEQLEILEGWGEINQ</sequence>
<evidence type="ECO:0008006" key="3">
    <source>
        <dbReference type="Google" id="ProtNLM"/>
    </source>
</evidence>
<dbReference type="RefSeq" id="WP_039140120.1">
    <property type="nucleotide sequence ID" value="NZ_JSVC01000013.1"/>
</dbReference>
<name>A0A0C1IJJ5_9BACT</name>
<dbReference type="Proteomes" id="UP000031408">
    <property type="component" value="Unassembled WGS sequence"/>
</dbReference>
<evidence type="ECO:0000313" key="2">
    <source>
        <dbReference type="Proteomes" id="UP000031408"/>
    </source>
</evidence>
<comment type="caution">
    <text evidence="1">The sequence shown here is derived from an EMBL/GenBank/DDBJ whole genome shotgun (WGS) entry which is preliminary data.</text>
</comment>
<evidence type="ECO:0000313" key="1">
    <source>
        <dbReference type="EMBL" id="KIC94360.1"/>
    </source>
</evidence>
<keyword evidence="2" id="KW-1185">Reference proteome</keyword>
<organism evidence="1 2">
    <name type="scientific">Flavihumibacter solisilvae</name>
    <dbReference type="NCBI Taxonomy" id="1349421"/>
    <lineage>
        <taxon>Bacteria</taxon>
        <taxon>Pseudomonadati</taxon>
        <taxon>Bacteroidota</taxon>
        <taxon>Chitinophagia</taxon>
        <taxon>Chitinophagales</taxon>
        <taxon>Chitinophagaceae</taxon>
        <taxon>Flavihumibacter</taxon>
    </lineage>
</organism>
<dbReference type="STRING" id="1349421.OI18_12115"/>
<dbReference type="EMBL" id="JSVC01000013">
    <property type="protein sequence ID" value="KIC94360.1"/>
    <property type="molecule type" value="Genomic_DNA"/>
</dbReference>
<protein>
    <recommendedName>
        <fullName evidence="3">DUF695 domain-containing protein</fullName>
    </recommendedName>
</protein>
<reference evidence="1 2" key="1">
    <citation type="submission" date="2014-11" db="EMBL/GenBank/DDBJ databases">
        <title>Genome sequence of Flavihumibacter solisilvae 3-3.</title>
        <authorList>
            <person name="Zhou G."/>
            <person name="Li M."/>
            <person name="Wang G."/>
        </authorList>
    </citation>
    <scope>NUCLEOTIDE SEQUENCE [LARGE SCALE GENOMIC DNA]</scope>
    <source>
        <strain evidence="1 2">3-3</strain>
    </source>
</reference>
<dbReference type="OrthoDB" id="673682at2"/>
<proteinExistence type="predicted"/>
<dbReference type="AlphaFoldDB" id="A0A0C1IJJ5"/>
<gene>
    <name evidence="1" type="ORF">OI18_12115</name>
</gene>